<name>A0A8B9EY56_9PSIT</name>
<feature type="region of interest" description="Disordered" evidence="1">
    <location>
        <begin position="70"/>
        <end position="116"/>
    </location>
</feature>
<dbReference type="Proteomes" id="UP000694522">
    <property type="component" value="Unplaced"/>
</dbReference>
<evidence type="ECO:0000313" key="3">
    <source>
        <dbReference type="Proteomes" id="UP000694522"/>
    </source>
</evidence>
<evidence type="ECO:0000256" key="1">
    <source>
        <dbReference type="SAM" id="MobiDB-lite"/>
    </source>
</evidence>
<accession>A0A8B9EY56</accession>
<keyword evidence="3" id="KW-1185">Reference proteome</keyword>
<reference evidence="2" key="2">
    <citation type="submission" date="2025-09" db="UniProtKB">
        <authorList>
            <consortium name="Ensembl"/>
        </authorList>
    </citation>
    <scope>IDENTIFICATION</scope>
</reference>
<dbReference type="Ensembl" id="ENSACOT00000001938.1">
    <property type="protein sequence ID" value="ENSACOP00000001877.1"/>
    <property type="gene ID" value="ENSACOG00000001354.1"/>
</dbReference>
<evidence type="ECO:0000313" key="2">
    <source>
        <dbReference type="Ensembl" id="ENSACOP00000001877.1"/>
    </source>
</evidence>
<sequence>MLKIPPSRNPAACKQSFHKEHLRDTHKPVLTFPSATLETVQVNGFLISVPLCHFKELYSEVSVFRHSQAHARSYKTKENQKRVRQSQQHPNPAFPRRRCRNNGGSPGSPSTQKPLA</sequence>
<organism evidence="2 3">
    <name type="scientific">Amazona collaria</name>
    <name type="common">yellow-billed parrot</name>
    <dbReference type="NCBI Taxonomy" id="241587"/>
    <lineage>
        <taxon>Eukaryota</taxon>
        <taxon>Metazoa</taxon>
        <taxon>Chordata</taxon>
        <taxon>Craniata</taxon>
        <taxon>Vertebrata</taxon>
        <taxon>Euteleostomi</taxon>
        <taxon>Archelosauria</taxon>
        <taxon>Archosauria</taxon>
        <taxon>Dinosauria</taxon>
        <taxon>Saurischia</taxon>
        <taxon>Theropoda</taxon>
        <taxon>Coelurosauria</taxon>
        <taxon>Aves</taxon>
        <taxon>Neognathae</taxon>
        <taxon>Neoaves</taxon>
        <taxon>Telluraves</taxon>
        <taxon>Australaves</taxon>
        <taxon>Psittaciformes</taxon>
        <taxon>Psittacidae</taxon>
        <taxon>Amazona</taxon>
    </lineage>
</organism>
<protein>
    <submittedName>
        <fullName evidence="2">Uncharacterized protein</fullName>
    </submittedName>
</protein>
<reference evidence="2" key="1">
    <citation type="submission" date="2025-08" db="UniProtKB">
        <authorList>
            <consortium name="Ensembl"/>
        </authorList>
    </citation>
    <scope>IDENTIFICATION</scope>
</reference>
<feature type="compositionally biased region" description="Polar residues" evidence="1">
    <location>
        <begin position="107"/>
        <end position="116"/>
    </location>
</feature>
<dbReference type="AlphaFoldDB" id="A0A8B9EY56"/>
<proteinExistence type="predicted"/>